<feature type="compositionally biased region" description="Polar residues" evidence="1">
    <location>
        <begin position="366"/>
        <end position="379"/>
    </location>
</feature>
<dbReference type="EMBL" id="JBHSXM010000001">
    <property type="protein sequence ID" value="MFC6835457.1"/>
    <property type="molecule type" value="Genomic_DNA"/>
</dbReference>
<gene>
    <name evidence="3" type="ORF">ACFQHK_02920</name>
</gene>
<feature type="compositionally biased region" description="Low complexity" evidence="1">
    <location>
        <begin position="260"/>
        <end position="290"/>
    </location>
</feature>
<dbReference type="Pfam" id="PF14344">
    <property type="entry name" value="DUF4397"/>
    <property type="match status" value="1"/>
</dbReference>
<dbReference type="InterPro" id="IPR025510">
    <property type="entry name" value="DUF4397"/>
</dbReference>
<keyword evidence="4" id="KW-1185">Reference proteome</keyword>
<name>A0ABD5U9N5_9EURY</name>
<accession>A0ABD5U9N5</accession>
<evidence type="ECO:0000256" key="1">
    <source>
        <dbReference type="SAM" id="MobiDB-lite"/>
    </source>
</evidence>
<dbReference type="RefSeq" id="WP_304447158.1">
    <property type="nucleotide sequence ID" value="NZ_JARRAH010000001.1"/>
</dbReference>
<dbReference type="PROSITE" id="PS51318">
    <property type="entry name" value="TAT"/>
    <property type="match status" value="1"/>
</dbReference>
<dbReference type="InterPro" id="IPR006311">
    <property type="entry name" value="TAT_signal"/>
</dbReference>
<reference evidence="3 4" key="1">
    <citation type="journal article" date="2019" name="Int. J. Syst. Evol. Microbiol.">
        <title>The Global Catalogue of Microorganisms (GCM) 10K type strain sequencing project: providing services to taxonomists for standard genome sequencing and annotation.</title>
        <authorList>
            <consortium name="The Broad Institute Genomics Platform"/>
            <consortium name="The Broad Institute Genome Sequencing Center for Infectious Disease"/>
            <person name="Wu L."/>
            <person name="Ma J."/>
        </authorList>
    </citation>
    <scope>NUCLEOTIDE SEQUENCE [LARGE SCALE GENOMIC DNA]</scope>
    <source>
        <strain evidence="3 4">PSRA2</strain>
    </source>
</reference>
<evidence type="ECO:0000313" key="3">
    <source>
        <dbReference type="EMBL" id="MFC6835457.1"/>
    </source>
</evidence>
<evidence type="ECO:0000313" key="4">
    <source>
        <dbReference type="Proteomes" id="UP001596406"/>
    </source>
</evidence>
<protein>
    <submittedName>
        <fullName evidence="3">DUF4397 domain-containing protein</fullName>
    </submittedName>
</protein>
<feature type="compositionally biased region" description="Acidic residues" evidence="1">
    <location>
        <begin position="323"/>
        <end position="345"/>
    </location>
</feature>
<sequence length="379" mass="38131">MTDTDRRTVLKLLGVAGAASALGGVGFVSANEHESNETANETDGEEMVPGAAGGLATGGVRVGHLSPDTPPVDVYVGVDAEFDPADTSPALAGLEYGTFAPGATGRYFEVPEGTYALKVTPAGDPETVAIDVPEFEVVEGQDATVLAVGELDPESDEPALEPLVITDTEGEDLPDPSAGEAAIRFVHASPDAGAVDIAVADRTVAEDVEFGGVSDYVPSEDCTQVLQVIAGGVPALVLQAYLPGGTKSTAYVVGSVSPDGGGDDSANATTATNETANDTTGNETDAADTGSLATEDQPLGAVATIDAVAPLDVTPIDLGGEAPADDEDEVADDNVTDDNATDDANETVGNATANETADNATVNETVDNATANETNDTGY</sequence>
<feature type="region of interest" description="Disordered" evidence="1">
    <location>
        <begin position="260"/>
        <end position="294"/>
    </location>
</feature>
<feature type="region of interest" description="Disordered" evidence="1">
    <location>
        <begin position="314"/>
        <end position="379"/>
    </location>
</feature>
<feature type="domain" description="DUF4397" evidence="2">
    <location>
        <begin position="59"/>
        <end position="198"/>
    </location>
</feature>
<comment type="caution">
    <text evidence="3">The sequence shown here is derived from an EMBL/GenBank/DDBJ whole genome shotgun (WGS) entry which is preliminary data.</text>
</comment>
<proteinExistence type="predicted"/>
<dbReference type="Proteomes" id="UP001596406">
    <property type="component" value="Unassembled WGS sequence"/>
</dbReference>
<dbReference type="AlphaFoldDB" id="A0ABD5U9N5"/>
<feature type="compositionally biased region" description="Low complexity" evidence="1">
    <location>
        <begin position="346"/>
        <end position="365"/>
    </location>
</feature>
<evidence type="ECO:0000259" key="2">
    <source>
        <dbReference type="Pfam" id="PF14344"/>
    </source>
</evidence>
<organism evidence="3 4">
    <name type="scientific">Halomarina ordinaria</name>
    <dbReference type="NCBI Taxonomy" id="3033939"/>
    <lineage>
        <taxon>Archaea</taxon>
        <taxon>Methanobacteriati</taxon>
        <taxon>Methanobacteriota</taxon>
        <taxon>Stenosarchaea group</taxon>
        <taxon>Halobacteria</taxon>
        <taxon>Halobacteriales</taxon>
        <taxon>Natronomonadaceae</taxon>
        <taxon>Halomarina</taxon>
    </lineage>
</organism>